<evidence type="ECO:0000313" key="2">
    <source>
        <dbReference type="Proteomes" id="UP001060170"/>
    </source>
</evidence>
<proteinExistence type="predicted"/>
<organism evidence="1 2">
    <name type="scientific">Puccinia striiformis f. sp. tritici</name>
    <dbReference type="NCBI Taxonomy" id="168172"/>
    <lineage>
        <taxon>Eukaryota</taxon>
        <taxon>Fungi</taxon>
        <taxon>Dikarya</taxon>
        <taxon>Basidiomycota</taxon>
        <taxon>Pucciniomycotina</taxon>
        <taxon>Pucciniomycetes</taxon>
        <taxon>Pucciniales</taxon>
        <taxon>Pucciniaceae</taxon>
        <taxon>Puccinia</taxon>
    </lineage>
</organism>
<name>A0ACC0EIV4_9BASI</name>
<sequence>MPMLIQHNTQVLTSVYQTLAIVNSSRWCFRSLKTYHNIELHPAEVIAEQYLKPYFGTLLPDLAKLLRKASSASSLTTCISRQQIVLMSSLAITDTTHSERFCELILTLQLKNQVIVAEHIQAGLLHLLAGFLSTALRVASSPLCFNMLSKLLRSVMSRKGRISLVGAVVSKRLQDLNSFSTKRIDEPDFEKRLNAFSQLENTDSGRGSTLTPKEWESAAAAL</sequence>
<dbReference type="Proteomes" id="UP001060170">
    <property type="component" value="Chromosome 6"/>
</dbReference>
<gene>
    <name evidence="1" type="ORF">MJO28_006499</name>
</gene>
<accession>A0ACC0EIV4</accession>
<protein>
    <submittedName>
        <fullName evidence="1">Uncharacterized protein</fullName>
    </submittedName>
</protein>
<keyword evidence="2" id="KW-1185">Reference proteome</keyword>
<reference evidence="1 2" key="3">
    <citation type="journal article" date="2022" name="Microbiol. Spectr.">
        <title>Folding features and dynamics of 3D genome architecture in plant fungal pathogens.</title>
        <authorList>
            <person name="Xia C."/>
        </authorList>
    </citation>
    <scope>NUCLEOTIDE SEQUENCE [LARGE SCALE GENOMIC DNA]</scope>
    <source>
        <strain evidence="1 2">93-210</strain>
    </source>
</reference>
<reference evidence="2" key="1">
    <citation type="journal article" date="2018" name="BMC Genomics">
        <title>Genomic insights into host adaptation between the wheat stripe rust pathogen (Puccinia striiformis f. sp. tritici) and the barley stripe rust pathogen (Puccinia striiformis f. sp. hordei).</title>
        <authorList>
            <person name="Xia C."/>
            <person name="Wang M."/>
            <person name="Yin C."/>
            <person name="Cornejo O.E."/>
            <person name="Hulbert S.H."/>
            <person name="Chen X."/>
        </authorList>
    </citation>
    <scope>NUCLEOTIDE SEQUENCE [LARGE SCALE GENOMIC DNA]</scope>
    <source>
        <strain evidence="2">93-210</strain>
    </source>
</reference>
<feature type="non-terminal residue" evidence="1">
    <location>
        <position position="222"/>
    </location>
</feature>
<dbReference type="EMBL" id="CM045870">
    <property type="protein sequence ID" value="KAI7953952.1"/>
    <property type="molecule type" value="Genomic_DNA"/>
</dbReference>
<evidence type="ECO:0000313" key="1">
    <source>
        <dbReference type="EMBL" id="KAI7953952.1"/>
    </source>
</evidence>
<comment type="caution">
    <text evidence="1">The sequence shown here is derived from an EMBL/GenBank/DDBJ whole genome shotgun (WGS) entry which is preliminary data.</text>
</comment>
<reference evidence="2" key="2">
    <citation type="journal article" date="2018" name="Mol. Plant Microbe Interact.">
        <title>Genome sequence resources for the wheat stripe rust pathogen (Puccinia striiformis f. sp. tritici) and the barley stripe rust pathogen (Puccinia striiformis f. sp. hordei).</title>
        <authorList>
            <person name="Xia C."/>
            <person name="Wang M."/>
            <person name="Yin C."/>
            <person name="Cornejo O.E."/>
            <person name="Hulbert S.H."/>
            <person name="Chen X."/>
        </authorList>
    </citation>
    <scope>NUCLEOTIDE SEQUENCE [LARGE SCALE GENOMIC DNA]</scope>
    <source>
        <strain evidence="2">93-210</strain>
    </source>
</reference>